<organism evidence="2 3">
    <name type="scientific">[Mycoplasma] gypis</name>
    <dbReference type="NCBI Taxonomy" id="92404"/>
    <lineage>
        <taxon>Bacteria</taxon>
        <taxon>Bacillati</taxon>
        <taxon>Mycoplasmatota</taxon>
        <taxon>Mycoplasmoidales</taxon>
        <taxon>Metamycoplasmataceae</taxon>
        <taxon>Metamycoplasma</taxon>
    </lineage>
</organism>
<feature type="transmembrane region" description="Helical" evidence="1">
    <location>
        <begin position="7"/>
        <end position="27"/>
    </location>
</feature>
<dbReference type="EMBL" id="CP148066">
    <property type="protein sequence ID" value="WXL28263.1"/>
    <property type="molecule type" value="Genomic_DNA"/>
</dbReference>
<dbReference type="RefSeq" id="WP_205498176.1">
    <property type="nucleotide sequence ID" value="NZ_CP148066.1"/>
</dbReference>
<keyword evidence="1" id="KW-1133">Transmembrane helix</keyword>
<sequence length="228" mass="27433">MFRQKVLYFFNLLLLIICCATNFLVSYTEIDLYVQLNLAIFGFVLSFCLWMIGIFLTRKNRRKNIDFVIKKQKKDLLDKYFLRTNFFNKKYFSAYLKSKDTKVTPEDLKKANQRAKISLFIFVLVILISLLIIVCSWIFLVATKFSSKYSFILSIITISEDILIFWTIILYPLVLTFEMAYWKMFSINPEMIKKDKMSFFFFKLFFFNQSILFSDYEKKYQELNQVQV</sequence>
<name>A0ABZ2RQ76_9BACT</name>
<accession>A0ABZ2RQ76</accession>
<feature type="transmembrane region" description="Helical" evidence="1">
    <location>
        <begin position="151"/>
        <end position="177"/>
    </location>
</feature>
<reference evidence="2" key="1">
    <citation type="submission" date="2024-03" db="EMBL/GenBank/DDBJ databases">
        <title>Complete genome sequence of Mycoplasma gypis type strain B1/T1.</title>
        <authorList>
            <person name="Spergser J."/>
        </authorList>
    </citation>
    <scope>NUCLEOTIDE SEQUENCE [LARGE SCALE GENOMIC DNA]</scope>
    <source>
        <strain evidence="2">B1/T1</strain>
    </source>
</reference>
<keyword evidence="1" id="KW-0812">Transmembrane</keyword>
<keyword evidence="3" id="KW-1185">Reference proteome</keyword>
<evidence type="ECO:0000313" key="3">
    <source>
        <dbReference type="Proteomes" id="UP001460679"/>
    </source>
</evidence>
<protein>
    <submittedName>
        <fullName evidence="2">Uncharacterized protein</fullName>
    </submittedName>
</protein>
<gene>
    <name evidence="2" type="ORF">WG616_02750</name>
</gene>
<feature type="transmembrane region" description="Helical" evidence="1">
    <location>
        <begin position="119"/>
        <end position="139"/>
    </location>
</feature>
<proteinExistence type="predicted"/>
<evidence type="ECO:0000313" key="2">
    <source>
        <dbReference type="EMBL" id="WXL28263.1"/>
    </source>
</evidence>
<keyword evidence="1" id="KW-0472">Membrane</keyword>
<dbReference type="Proteomes" id="UP001460679">
    <property type="component" value="Chromosome"/>
</dbReference>
<evidence type="ECO:0000256" key="1">
    <source>
        <dbReference type="SAM" id="Phobius"/>
    </source>
</evidence>
<feature type="transmembrane region" description="Helical" evidence="1">
    <location>
        <begin position="33"/>
        <end position="56"/>
    </location>
</feature>